<dbReference type="InterPro" id="IPR036047">
    <property type="entry name" value="F-box-like_dom_sf"/>
</dbReference>
<dbReference type="Gramene" id="TraesARI6A03G03218070.2">
    <property type="protein sequence ID" value="TraesARI6A03G03218070.2"/>
    <property type="gene ID" value="TraesARI6A03G03218070"/>
</dbReference>
<evidence type="ECO:0000313" key="1">
    <source>
        <dbReference type="EnsemblPlants" id="TraesCS6A02G085500.1"/>
    </source>
</evidence>
<dbReference type="Proteomes" id="UP000019116">
    <property type="component" value="Chromosome 6A"/>
</dbReference>
<dbReference type="EnsemblPlants" id="TraesCS6A02G085500.1">
    <property type="protein sequence ID" value="TraesCS6A02G085500.1"/>
    <property type="gene ID" value="TraesCS6A02G085500"/>
</dbReference>
<name>A0A3B6NLY1_WHEAT</name>
<evidence type="ECO:0000313" key="2">
    <source>
        <dbReference type="Proteomes" id="UP000019116"/>
    </source>
</evidence>
<dbReference type="SUPFAM" id="SSF81383">
    <property type="entry name" value="F-box domain"/>
    <property type="match status" value="1"/>
</dbReference>
<reference evidence="1" key="1">
    <citation type="submission" date="2018-08" db="EMBL/GenBank/DDBJ databases">
        <authorList>
            <person name="Rossello M."/>
        </authorList>
    </citation>
    <scope>NUCLEOTIDE SEQUENCE [LARGE SCALE GENOMIC DNA]</scope>
    <source>
        <strain evidence="1">cv. Chinese Spring</strain>
    </source>
</reference>
<evidence type="ECO:0008006" key="3">
    <source>
        <dbReference type="Google" id="ProtNLM"/>
    </source>
</evidence>
<dbReference type="OMA" id="RCCIGIL"/>
<keyword evidence="2" id="KW-1185">Reference proteome</keyword>
<dbReference type="OrthoDB" id="701000at2759"/>
<dbReference type="PANTHER" id="PTHR34709:SF61">
    <property type="entry name" value="OS07G0229100 PROTEIN"/>
    <property type="match status" value="1"/>
</dbReference>
<dbReference type="Gramene" id="TraesJUL6A03G03289050.1">
    <property type="protein sequence ID" value="TraesJUL6A03G03289050.1"/>
    <property type="gene ID" value="TraesJUL6A03G03289050"/>
</dbReference>
<dbReference type="PANTHER" id="PTHR34709">
    <property type="entry name" value="OS10G0396666 PROTEIN"/>
    <property type="match status" value="1"/>
</dbReference>
<reference evidence="1" key="2">
    <citation type="submission" date="2018-10" db="UniProtKB">
        <authorList>
            <consortium name="EnsemblPlants"/>
        </authorList>
    </citation>
    <scope>IDENTIFICATION</scope>
</reference>
<dbReference type="Gramene" id="TraesCLE_scaffold_106229_01G000300.1">
    <property type="protein sequence ID" value="TraesCLE_scaffold_106229_01G000300.1"/>
    <property type="gene ID" value="TraesCLE_scaffold_106229_01G000300"/>
</dbReference>
<sequence length="385" mass="42790">MGAGHSVGRRDSDAGAGGEDRLSALPDDVLVSILVKLRDAAAAARASVLARRWRCLWPLLPELAFADGIQHHRIVPALAAHEALDLRDIQVATREASVEYLAVWLPIAARRLSGSMHLRVVWHEGEAEVRAALEPEQRGAILLPCFRRATSVVLEFSFLRLVLPPSGVFARLQILMLVGILVYGQCSLGDAVSSPRCPCLKVLFVQSARGLGSFRIHSRSLLQLQLSDLRDMQQLTVVAPLLQFLRVRWCFTNVAYALNPSQPVARISAPLLEKLEWMCDFVPSSVQLGEMPPHLRRLVAGIIMVYGSDCIAPHNRCCIGILQRFERLAALRLCLAYPPVIGNHKYLTEDMTRLPDVDYLTLDIFSCGHSFGPSSFHLLRMQWRS</sequence>
<proteinExistence type="predicted"/>
<dbReference type="Gramene" id="TraesCS6A02G085500.1">
    <property type="protein sequence ID" value="TraesCS6A02G085500.1"/>
    <property type="gene ID" value="TraesCS6A02G085500"/>
</dbReference>
<dbReference type="Gramene" id="TraesARI6A03G03218070.3">
    <property type="protein sequence ID" value="TraesARI6A03G03218070.3"/>
    <property type="gene ID" value="TraesARI6A03G03218070"/>
</dbReference>
<organism evidence="1">
    <name type="scientific">Triticum aestivum</name>
    <name type="common">Wheat</name>
    <dbReference type="NCBI Taxonomy" id="4565"/>
    <lineage>
        <taxon>Eukaryota</taxon>
        <taxon>Viridiplantae</taxon>
        <taxon>Streptophyta</taxon>
        <taxon>Embryophyta</taxon>
        <taxon>Tracheophyta</taxon>
        <taxon>Spermatophyta</taxon>
        <taxon>Magnoliopsida</taxon>
        <taxon>Liliopsida</taxon>
        <taxon>Poales</taxon>
        <taxon>Poaceae</taxon>
        <taxon>BOP clade</taxon>
        <taxon>Pooideae</taxon>
        <taxon>Triticodae</taxon>
        <taxon>Triticeae</taxon>
        <taxon>Triticinae</taxon>
        <taxon>Triticum</taxon>
    </lineage>
</organism>
<dbReference type="Gramene" id="TraesCS6A03G0193600.1">
    <property type="protein sequence ID" value="TraesCS6A03G0193600.1.CDS"/>
    <property type="gene ID" value="TraesCS6A03G0193600"/>
</dbReference>
<protein>
    <recommendedName>
        <fullName evidence="3">F-box domain-containing protein</fullName>
    </recommendedName>
</protein>
<dbReference type="Gramene" id="TraesJUL6A03G03289050.2">
    <property type="protein sequence ID" value="TraesJUL6A03G03289050.2"/>
    <property type="gene ID" value="TraesJUL6A03G03289050"/>
</dbReference>
<dbReference type="InterPro" id="IPR055312">
    <property type="entry name" value="FBL15-like"/>
</dbReference>
<dbReference type="STRING" id="4565.A0A3B6NLY1"/>
<dbReference type="Gramene" id="TraesROB_scaffold_039233_01G000100.1">
    <property type="protein sequence ID" value="TraesROB_scaffold_039233_01G000100.1"/>
    <property type="gene ID" value="TraesROB_scaffold_039233_01G000100"/>
</dbReference>
<dbReference type="Gramene" id="TraesARI6A03G03218070.1">
    <property type="protein sequence ID" value="TraesARI6A03G03218070.1"/>
    <property type="gene ID" value="TraesARI6A03G03218070"/>
</dbReference>
<accession>A0A3B6NLY1</accession>
<dbReference type="AlphaFoldDB" id="A0A3B6NLY1"/>